<evidence type="ECO:0000313" key="3">
    <source>
        <dbReference type="Proteomes" id="UP000679498"/>
    </source>
</evidence>
<protein>
    <recommendedName>
        <fullName evidence="1">DUF3846 domain-containing protein</fullName>
    </recommendedName>
</protein>
<keyword evidence="2" id="KW-0614">Plasmid</keyword>
<reference evidence="2 3" key="1">
    <citation type="submission" date="2021-05" db="EMBL/GenBank/DDBJ databases">
        <title>Biocontrol using Exiguobacterium acetylicum SI17 against litchi downy blight caused by Peronophythora litchii.</title>
        <authorList>
            <person name="Zheng L."/>
        </authorList>
    </citation>
    <scope>NUCLEOTIDE SEQUENCE [LARGE SCALE GENOMIC DNA]</scope>
    <source>
        <strain evidence="2 3">SI17</strain>
        <plasmid evidence="2 3">p4</plasmid>
    </source>
</reference>
<keyword evidence="3" id="KW-1185">Reference proteome</keyword>
<evidence type="ECO:0000313" key="2">
    <source>
        <dbReference type="EMBL" id="QWB32008.1"/>
    </source>
</evidence>
<feature type="domain" description="DUF3846" evidence="1">
    <location>
        <begin position="107"/>
        <end position="207"/>
    </location>
</feature>
<organism evidence="2 3">
    <name type="scientific">Exiguobacterium acetylicum</name>
    <name type="common">Brevibacterium acetylicum</name>
    <dbReference type="NCBI Taxonomy" id="41170"/>
    <lineage>
        <taxon>Bacteria</taxon>
        <taxon>Bacillati</taxon>
        <taxon>Bacillota</taxon>
        <taxon>Bacilli</taxon>
        <taxon>Bacillales</taxon>
        <taxon>Bacillales Family XII. Incertae Sedis</taxon>
        <taxon>Exiguobacterium</taxon>
    </lineage>
</organism>
<dbReference type="InterPro" id="IPR024559">
    <property type="entry name" value="DUF3846"/>
</dbReference>
<gene>
    <name evidence="2" type="ORF">KKI46_17360</name>
</gene>
<dbReference type="Proteomes" id="UP000679498">
    <property type="component" value="Plasmid p4"/>
</dbReference>
<accession>A0ABX8GF50</accession>
<dbReference type="RefSeq" id="WP_214814278.1">
    <property type="nucleotide sequence ID" value="NZ_CP075901.1"/>
</dbReference>
<evidence type="ECO:0000259" key="1">
    <source>
        <dbReference type="Pfam" id="PF12957"/>
    </source>
</evidence>
<geneLocation type="plasmid" evidence="2 3">
    <name>p4</name>
</geneLocation>
<dbReference type="EMBL" id="CP075901">
    <property type="protein sequence ID" value="QWB32008.1"/>
    <property type="molecule type" value="Genomic_DNA"/>
</dbReference>
<proteinExistence type="predicted"/>
<dbReference type="GeneID" id="88813474"/>
<name>A0ABX8GF50_EXIAC</name>
<dbReference type="Pfam" id="PF12957">
    <property type="entry name" value="DUF3846"/>
    <property type="match status" value="1"/>
</dbReference>
<sequence length="236" mass="27549">MKKSGIILVPQNELSAFIQYINVNHSPEEKVRVISRFDDTVAAIVIQPNLSVFIDEYECYLDAYRFHHGFDVEGYYHGDTDAEKFNEDTFNEFDERKLALINHESGMLEIVEFENSTTLLQSHIPDAFYGVLGDIMKEIDIWHDDEYLLRGLPNKENPTLVLKRHASRDFNDLYDIDLYGNIVFASRNEEGDTIGLTEENFETLFERMVPVQVTHKRTEVSESRLLFKCYKELYSI</sequence>